<sequence length="506" mass="52327">MLAMGRLWGCTSCIGLLVVAVLTSEAAATHDARYKIHRIEKEYGVLRKRGDTCNAGNTACPASLGGDCCPNGYACASTYCYATTAGPSSACGTVGLYNCGANMPGQCCPNGYVCGGGNECKPPAGQGYSQSCSPNYYLCPSNVAYGCCPNGMGCGQGICYSTNPTAAVLSTTAVTTDSAGHTVTSQITYTTTITPAPAATTAGMPGAIPKFVATTLSKVPAVQTTESNSSTGLSPAALGGIVASVVVILIAVIVAALIIVRRLRRTEKAVEVSKRGSSNGQQTTSSHKQGYASATVTEVDCDNIDPMATPSLRPSHIRGGSDSSVGGRYSSPARSPPLSDGRETPESGWQGRLTGQYNPIPHSEVDGARHPSMESVGGQPDYTRYSQSQGPHRVSYDSQSTWTHRPGRRSNASELEDQHGTSELDAIDTLGRRRSSGTSRPTGGSRRQSSDSAYRGRSESAAAGTIAPLEAVNEVAELHGYYGPQDKQVGQTAARPTSTGGPTPGP</sequence>
<evidence type="ECO:0000313" key="5">
    <source>
        <dbReference type="Proteomes" id="UP001392437"/>
    </source>
</evidence>
<keyword evidence="2" id="KW-0812">Transmembrane</keyword>
<comment type="caution">
    <text evidence="4">The sequence shown here is derived from an EMBL/GenBank/DDBJ whole genome shotgun (WGS) entry which is preliminary data.</text>
</comment>
<feature type="compositionally biased region" description="Polar residues" evidence="1">
    <location>
        <begin position="275"/>
        <end position="296"/>
    </location>
</feature>
<dbReference type="Proteomes" id="UP001392437">
    <property type="component" value="Unassembled WGS sequence"/>
</dbReference>
<keyword evidence="2" id="KW-1133">Transmembrane helix</keyword>
<keyword evidence="5" id="KW-1185">Reference proteome</keyword>
<proteinExistence type="predicted"/>
<feature type="compositionally biased region" description="Polar residues" evidence="1">
    <location>
        <begin position="384"/>
        <end position="403"/>
    </location>
</feature>
<feature type="chain" id="PRO_5043911983" evidence="3">
    <location>
        <begin position="29"/>
        <end position="506"/>
    </location>
</feature>
<feature type="compositionally biased region" description="Low complexity" evidence="1">
    <location>
        <begin position="496"/>
        <end position="506"/>
    </location>
</feature>
<evidence type="ECO:0000313" key="4">
    <source>
        <dbReference type="EMBL" id="KAK8130463.1"/>
    </source>
</evidence>
<keyword evidence="2" id="KW-0472">Membrane</keyword>
<feature type="transmembrane region" description="Helical" evidence="2">
    <location>
        <begin position="236"/>
        <end position="260"/>
    </location>
</feature>
<feature type="region of interest" description="Disordered" evidence="1">
    <location>
        <begin position="268"/>
        <end position="468"/>
    </location>
</feature>
<name>A0AAW0R9J4_9PEZI</name>
<keyword evidence="3" id="KW-0732">Signal</keyword>
<feature type="compositionally biased region" description="Low complexity" evidence="1">
    <location>
        <begin position="436"/>
        <end position="447"/>
    </location>
</feature>
<protein>
    <submittedName>
        <fullName evidence="4">Uncharacterized protein</fullName>
    </submittedName>
</protein>
<reference evidence="4 5" key="1">
    <citation type="submission" date="2023-01" db="EMBL/GenBank/DDBJ databases">
        <title>Analysis of 21 Apiospora genomes using comparative genomics revels a genus with tremendous synthesis potential of carbohydrate active enzymes and secondary metabolites.</title>
        <authorList>
            <person name="Sorensen T."/>
        </authorList>
    </citation>
    <scope>NUCLEOTIDE SEQUENCE [LARGE SCALE GENOMIC DNA]</scope>
    <source>
        <strain evidence="4 5">CBS 117206</strain>
    </source>
</reference>
<gene>
    <name evidence="4" type="ORF">PG999_002843</name>
</gene>
<organism evidence="4 5">
    <name type="scientific">Apiospora kogelbergensis</name>
    <dbReference type="NCBI Taxonomy" id="1337665"/>
    <lineage>
        <taxon>Eukaryota</taxon>
        <taxon>Fungi</taxon>
        <taxon>Dikarya</taxon>
        <taxon>Ascomycota</taxon>
        <taxon>Pezizomycotina</taxon>
        <taxon>Sordariomycetes</taxon>
        <taxon>Xylariomycetidae</taxon>
        <taxon>Amphisphaeriales</taxon>
        <taxon>Apiosporaceae</taxon>
        <taxon>Apiospora</taxon>
    </lineage>
</organism>
<evidence type="ECO:0000256" key="1">
    <source>
        <dbReference type="SAM" id="MobiDB-lite"/>
    </source>
</evidence>
<dbReference type="EMBL" id="JAQQWP010000002">
    <property type="protein sequence ID" value="KAK8130463.1"/>
    <property type="molecule type" value="Genomic_DNA"/>
</dbReference>
<evidence type="ECO:0000256" key="2">
    <source>
        <dbReference type="SAM" id="Phobius"/>
    </source>
</evidence>
<feature type="signal peptide" evidence="3">
    <location>
        <begin position="1"/>
        <end position="28"/>
    </location>
</feature>
<evidence type="ECO:0000256" key="3">
    <source>
        <dbReference type="SAM" id="SignalP"/>
    </source>
</evidence>
<feature type="compositionally biased region" description="Basic and acidic residues" evidence="1">
    <location>
        <begin position="363"/>
        <end position="372"/>
    </location>
</feature>
<dbReference type="AlphaFoldDB" id="A0AAW0R9J4"/>
<accession>A0AAW0R9J4</accession>
<feature type="region of interest" description="Disordered" evidence="1">
    <location>
        <begin position="482"/>
        <end position="506"/>
    </location>
</feature>